<dbReference type="EMBL" id="JAAMYB010000003">
    <property type="protein sequence ID" value="MCD3194669.1"/>
    <property type="molecule type" value="Genomic_DNA"/>
</dbReference>
<protein>
    <submittedName>
        <fullName evidence="1">Uncharacterized protein</fullName>
    </submittedName>
</protein>
<proteinExistence type="predicted"/>
<comment type="caution">
    <text evidence="1">The sequence shown here is derived from an EMBL/GenBank/DDBJ whole genome shotgun (WGS) entry which is preliminary data.</text>
</comment>
<reference evidence="1" key="1">
    <citation type="submission" date="2020-02" db="EMBL/GenBank/DDBJ databases">
        <authorList>
            <person name="Fillo S."/>
            <person name="Giordani F."/>
            <person name="Tonon E."/>
            <person name="Drigo I."/>
            <person name="Anselmo A."/>
            <person name="Fortunato A."/>
            <person name="Bano L."/>
            <person name="Lista F."/>
        </authorList>
    </citation>
    <scope>NUCLEOTIDE SEQUENCE</scope>
    <source>
        <strain evidence="1">IZSVe-TV_9877_3_12</strain>
    </source>
</reference>
<dbReference type="Proteomes" id="UP000813637">
    <property type="component" value="Unassembled WGS sequence"/>
</dbReference>
<organism evidence="1 2">
    <name type="scientific">Clostridium botulinum C</name>
    <dbReference type="NCBI Taxonomy" id="36828"/>
    <lineage>
        <taxon>Bacteria</taxon>
        <taxon>Bacillati</taxon>
        <taxon>Bacillota</taxon>
        <taxon>Clostridia</taxon>
        <taxon>Eubacteriales</taxon>
        <taxon>Clostridiaceae</taxon>
        <taxon>Clostridium</taxon>
    </lineage>
</organism>
<gene>
    <name evidence="1" type="ORF">G8S53_05100</name>
</gene>
<accession>A0A9Q3V949</accession>
<evidence type="ECO:0000313" key="2">
    <source>
        <dbReference type="Proteomes" id="UP000813637"/>
    </source>
</evidence>
<sequence>MYTSIVIHLLKERYENSKGILTIDKLNKALKYYKSKSDSDTAYVETRNFGVNGCRLCS</sequence>
<dbReference type="AlphaFoldDB" id="A0A9Q3V949"/>
<name>A0A9Q3V949_CLOBO</name>
<evidence type="ECO:0000313" key="1">
    <source>
        <dbReference type="EMBL" id="MCD3194669.1"/>
    </source>
</evidence>
<reference evidence="1" key="2">
    <citation type="journal article" date="2021" name="Microorganisms">
        <title>Extensive Genome Exploration of Clostridium botulinum Group III Field Strains.</title>
        <authorList>
            <person name="Fillo S."/>
            <person name="Giordani F."/>
            <person name="Tonon E."/>
            <person name="Drigo I."/>
            <person name="Anselmo A."/>
            <person name="Fortunato A."/>
            <person name="Lista F."/>
            <person name="Bano L."/>
        </authorList>
    </citation>
    <scope>NUCLEOTIDE SEQUENCE</scope>
    <source>
        <strain evidence="1">IZSVe-TV_9877_3_12</strain>
    </source>
</reference>
<dbReference type="RefSeq" id="WP_153246262.1">
    <property type="nucleotide sequence ID" value="NZ_JAAMYB010000003.1"/>
</dbReference>